<sequence>MITIIHSLGAAASIFLSYFSPAPNSILYVQNSIKPPSNLKPIILEFLLPIFHTLIIFLQIYRNVSSKTRLPDEMASREIHKGPGDSHQLQQATSLRNTITRAYCSAYGCWFLFKLRRLQPIQAAKKSKNFCSILHSKSA</sequence>
<reference evidence="2 3" key="1">
    <citation type="submission" date="2024-01" db="EMBL/GenBank/DDBJ databases">
        <title>The genomes of 5 underutilized Papilionoideae crops provide insights into root nodulation and disease resistanc.</title>
        <authorList>
            <person name="Jiang F."/>
        </authorList>
    </citation>
    <scope>NUCLEOTIDE SEQUENCE [LARGE SCALE GENOMIC DNA]</scope>
    <source>
        <strain evidence="2">JINMINGXINNONG_FW02</strain>
        <tissue evidence="2">Leaves</tissue>
    </source>
</reference>
<dbReference type="AlphaFoldDB" id="A0AAN9RTG8"/>
<dbReference type="EMBL" id="JAYMYR010000001">
    <property type="protein sequence ID" value="KAK7382721.1"/>
    <property type="molecule type" value="Genomic_DNA"/>
</dbReference>
<name>A0AAN9RTG8_PHACN</name>
<gene>
    <name evidence="2" type="ORF">VNO80_01740</name>
</gene>
<feature type="transmembrane region" description="Helical" evidence="1">
    <location>
        <begin position="43"/>
        <end position="61"/>
    </location>
</feature>
<proteinExistence type="predicted"/>
<comment type="caution">
    <text evidence="2">The sequence shown here is derived from an EMBL/GenBank/DDBJ whole genome shotgun (WGS) entry which is preliminary data.</text>
</comment>
<organism evidence="2 3">
    <name type="scientific">Phaseolus coccineus</name>
    <name type="common">Scarlet runner bean</name>
    <name type="synonym">Phaseolus multiflorus</name>
    <dbReference type="NCBI Taxonomy" id="3886"/>
    <lineage>
        <taxon>Eukaryota</taxon>
        <taxon>Viridiplantae</taxon>
        <taxon>Streptophyta</taxon>
        <taxon>Embryophyta</taxon>
        <taxon>Tracheophyta</taxon>
        <taxon>Spermatophyta</taxon>
        <taxon>Magnoliopsida</taxon>
        <taxon>eudicotyledons</taxon>
        <taxon>Gunneridae</taxon>
        <taxon>Pentapetalae</taxon>
        <taxon>rosids</taxon>
        <taxon>fabids</taxon>
        <taxon>Fabales</taxon>
        <taxon>Fabaceae</taxon>
        <taxon>Papilionoideae</taxon>
        <taxon>50 kb inversion clade</taxon>
        <taxon>NPAAA clade</taxon>
        <taxon>indigoferoid/millettioid clade</taxon>
        <taxon>Phaseoleae</taxon>
        <taxon>Phaseolus</taxon>
    </lineage>
</organism>
<protein>
    <submittedName>
        <fullName evidence="2">Uncharacterized protein</fullName>
    </submittedName>
</protein>
<keyword evidence="3" id="KW-1185">Reference proteome</keyword>
<keyword evidence="1" id="KW-0472">Membrane</keyword>
<keyword evidence="1" id="KW-0812">Transmembrane</keyword>
<evidence type="ECO:0000256" key="1">
    <source>
        <dbReference type="SAM" id="Phobius"/>
    </source>
</evidence>
<dbReference type="Proteomes" id="UP001374584">
    <property type="component" value="Unassembled WGS sequence"/>
</dbReference>
<accession>A0AAN9RTG8</accession>
<evidence type="ECO:0000313" key="3">
    <source>
        <dbReference type="Proteomes" id="UP001374584"/>
    </source>
</evidence>
<keyword evidence="1" id="KW-1133">Transmembrane helix</keyword>
<evidence type="ECO:0000313" key="2">
    <source>
        <dbReference type="EMBL" id="KAK7382721.1"/>
    </source>
</evidence>